<sequence length="116" mass="13074">MEFLVNNWFYFLIFGVMTYMMSKGGGCCGGGHTNHNGYGNSHEGGCCGDGHMNHKNMKKNYEGHSAGYIENSVDMAQDPICGMYVSKKDSICRVINGRTYYFCSQNYADKFQKNMQ</sequence>
<dbReference type="Proteomes" id="UP000077407">
    <property type="component" value="Unassembled WGS sequence"/>
</dbReference>
<accession>A0A166SJ28</accession>
<dbReference type="Pfam" id="PF04945">
    <property type="entry name" value="YHS"/>
    <property type="match status" value="1"/>
</dbReference>
<organism evidence="2 3">
    <name type="scientific">Clostridium ljungdahlii</name>
    <dbReference type="NCBI Taxonomy" id="1538"/>
    <lineage>
        <taxon>Bacteria</taxon>
        <taxon>Bacillati</taxon>
        <taxon>Bacillota</taxon>
        <taxon>Clostridia</taxon>
        <taxon>Eubacteriales</taxon>
        <taxon>Clostridiaceae</taxon>
        <taxon>Clostridium</taxon>
    </lineage>
</organism>
<dbReference type="EMBL" id="LITT01000001">
    <property type="protein sequence ID" value="OAA92377.1"/>
    <property type="molecule type" value="Genomic_DNA"/>
</dbReference>
<dbReference type="SMART" id="SM00746">
    <property type="entry name" value="TRASH"/>
    <property type="match status" value="1"/>
</dbReference>
<dbReference type="OrthoDB" id="9809270at2"/>
<dbReference type="RefSeq" id="WP_063553750.1">
    <property type="nucleotide sequence ID" value="NZ_LITT01000001.1"/>
</dbReference>
<evidence type="ECO:0000313" key="2">
    <source>
        <dbReference type="EMBL" id="OAA92377.1"/>
    </source>
</evidence>
<reference evidence="2 3" key="1">
    <citation type="journal article" date="2015" name="Biotechnol. Bioeng.">
        <title>Genome sequence and phenotypic characterization of Caulobacter segnis.</title>
        <authorList>
            <person name="Patel S."/>
            <person name="Fletcher B."/>
            <person name="Scott D.C."/>
            <person name="Ely B."/>
        </authorList>
    </citation>
    <scope>NUCLEOTIDE SEQUENCE [LARGE SCALE GENOMIC DNA]</scope>
    <source>
        <strain evidence="2 3">ERI-2</strain>
    </source>
</reference>
<gene>
    <name evidence="2" type="ORF">WY13_00086</name>
</gene>
<protein>
    <recommendedName>
        <fullName evidence="1">TRASH domain-containing protein</fullName>
    </recommendedName>
</protein>
<evidence type="ECO:0000259" key="1">
    <source>
        <dbReference type="SMART" id="SM00746"/>
    </source>
</evidence>
<feature type="domain" description="TRASH" evidence="1">
    <location>
        <begin position="78"/>
        <end position="115"/>
    </location>
</feature>
<dbReference type="InterPro" id="IPR011017">
    <property type="entry name" value="TRASH_dom"/>
</dbReference>
<dbReference type="PATRIC" id="fig|1538.10.peg.566"/>
<name>A0A166SJ28_9CLOT</name>
<comment type="caution">
    <text evidence="2">The sequence shown here is derived from an EMBL/GenBank/DDBJ whole genome shotgun (WGS) entry which is preliminary data.</text>
</comment>
<dbReference type="AlphaFoldDB" id="A0A166SJ28"/>
<proteinExistence type="predicted"/>
<dbReference type="InterPro" id="IPR007029">
    <property type="entry name" value="YHS_dom"/>
</dbReference>
<evidence type="ECO:0000313" key="3">
    <source>
        <dbReference type="Proteomes" id="UP000077407"/>
    </source>
</evidence>